<dbReference type="InterPro" id="IPR036005">
    <property type="entry name" value="Creatinase/aminopeptidase-like"/>
</dbReference>
<feature type="domain" description="Creatinase N-terminal" evidence="2">
    <location>
        <begin position="8"/>
        <end position="131"/>
    </location>
</feature>
<feature type="domain" description="Peptidase M24" evidence="1">
    <location>
        <begin position="139"/>
        <end position="208"/>
    </location>
</feature>
<dbReference type="PANTHER" id="PTHR46112">
    <property type="entry name" value="AMINOPEPTIDASE"/>
    <property type="match status" value="1"/>
</dbReference>
<evidence type="ECO:0000259" key="1">
    <source>
        <dbReference type="Pfam" id="PF00557"/>
    </source>
</evidence>
<dbReference type="Gene3D" id="3.90.230.10">
    <property type="entry name" value="Creatinase/methionine aminopeptidase superfamily"/>
    <property type="match status" value="1"/>
</dbReference>
<gene>
    <name evidence="3" type="ORF">STRIC_0833</name>
</gene>
<dbReference type="Gene3D" id="3.40.350.10">
    <property type="entry name" value="Creatinase/prolidase N-terminal domain"/>
    <property type="match status" value="1"/>
</dbReference>
<dbReference type="Pfam" id="PF01321">
    <property type="entry name" value="Creatinase_N"/>
    <property type="match status" value="1"/>
</dbReference>
<dbReference type="InterPro" id="IPR000587">
    <property type="entry name" value="Creatinase_N"/>
</dbReference>
<keyword evidence="4" id="KW-1185">Reference proteome</keyword>
<dbReference type="SUPFAM" id="SSF53092">
    <property type="entry name" value="Creatinase/prolidase N-terminal domain"/>
    <property type="match status" value="1"/>
</dbReference>
<name>G5JZW9_9STRE</name>
<dbReference type="InterPro" id="IPR050659">
    <property type="entry name" value="Peptidase_M24B"/>
</dbReference>
<proteinExistence type="predicted"/>
<sequence>MSPFLKERVSRCQKELEAKGLDAILITNLTNIYYLTGFSGTSATLLLTSKRRLLITDARYSLIAKACVSDFDIIESRTPLEVAAKVLKEDGLKSLAFENQVPFSFYQSLEAVFAGLELLPQSQWVEQFRLIKDQSEIETIAKACSISDKAFIDVLDFIKPGQTSELEVANFLDFRMRHYGATGVSFETIAASGERSAIPHGVASSKIIQ</sequence>
<organism evidence="3 4">
    <name type="scientific">Streptococcus ictaluri 707-05</name>
    <dbReference type="NCBI Taxonomy" id="764299"/>
    <lineage>
        <taxon>Bacteria</taxon>
        <taxon>Bacillati</taxon>
        <taxon>Bacillota</taxon>
        <taxon>Bacilli</taxon>
        <taxon>Lactobacillales</taxon>
        <taxon>Streptococcaceae</taxon>
        <taxon>Streptococcus</taxon>
    </lineage>
</organism>
<dbReference type="eggNOG" id="COG0006">
    <property type="taxonomic scope" value="Bacteria"/>
</dbReference>
<dbReference type="SUPFAM" id="SSF55920">
    <property type="entry name" value="Creatinase/aminopeptidase"/>
    <property type="match status" value="1"/>
</dbReference>
<dbReference type="AlphaFoldDB" id="G5JZW9"/>
<dbReference type="InterPro" id="IPR000994">
    <property type="entry name" value="Pept_M24"/>
</dbReference>
<dbReference type="InterPro" id="IPR029149">
    <property type="entry name" value="Creatin/AminoP/Spt16_N"/>
</dbReference>
<dbReference type="Pfam" id="PF00557">
    <property type="entry name" value="Peptidase_M24"/>
    <property type="match status" value="1"/>
</dbReference>
<dbReference type="PANTHER" id="PTHR46112:SF3">
    <property type="entry name" value="AMINOPEPTIDASE YPDF"/>
    <property type="match status" value="1"/>
</dbReference>
<evidence type="ECO:0000259" key="2">
    <source>
        <dbReference type="Pfam" id="PF01321"/>
    </source>
</evidence>
<accession>G5JZW9</accession>
<dbReference type="EMBL" id="AEUX02000001">
    <property type="protein sequence ID" value="EHI70747.1"/>
    <property type="molecule type" value="Genomic_DNA"/>
</dbReference>
<dbReference type="Proteomes" id="UP000003330">
    <property type="component" value="Unassembled WGS sequence"/>
</dbReference>
<dbReference type="STRING" id="764299.STRIC_0833"/>
<evidence type="ECO:0000313" key="4">
    <source>
        <dbReference type="Proteomes" id="UP000003330"/>
    </source>
</evidence>
<evidence type="ECO:0000313" key="3">
    <source>
        <dbReference type="EMBL" id="EHI70747.1"/>
    </source>
</evidence>
<protein>
    <submittedName>
        <fullName evidence="3">Creatinase</fullName>
    </submittedName>
</protein>
<reference evidence="3 4" key="1">
    <citation type="journal article" date="2014" name="Int. J. Syst. Evol. Microbiol.">
        <title>Phylogenomics and the dynamic genome evolution of the genus Streptococcus.</title>
        <authorList>
            <consortium name="The Broad Institute Genome Sequencing Platform"/>
            <person name="Richards V.P."/>
            <person name="Palmer S.R."/>
            <person name="Pavinski Bitar P.D."/>
            <person name="Qin X."/>
            <person name="Weinstock G.M."/>
            <person name="Highlander S.K."/>
            <person name="Town C.D."/>
            <person name="Burne R.A."/>
            <person name="Stanhope M.J."/>
        </authorList>
    </citation>
    <scope>NUCLEOTIDE SEQUENCE [LARGE SCALE GENOMIC DNA]</scope>
    <source>
        <strain evidence="3 4">707-05</strain>
    </source>
</reference>
<comment type="caution">
    <text evidence="3">The sequence shown here is derived from an EMBL/GenBank/DDBJ whole genome shotgun (WGS) entry which is preliminary data.</text>
</comment>